<dbReference type="PROSITE" id="PS00109">
    <property type="entry name" value="PROTEIN_KINASE_TYR"/>
    <property type="match status" value="1"/>
</dbReference>
<feature type="compositionally biased region" description="Low complexity" evidence="1">
    <location>
        <begin position="480"/>
        <end position="502"/>
    </location>
</feature>
<dbReference type="GeneID" id="97424035"/>
<gene>
    <name evidence="3" type="ORF">J2X12_003666</name>
</gene>
<dbReference type="Pfam" id="PF00069">
    <property type="entry name" value="Pkinase"/>
    <property type="match status" value="1"/>
</dbReference>
<proteinExistence type="predicted"/>
<feature type="region of interest" description="Disordered" evidence="1">
    <location>
        <begin position="464"/>
        <end position="535"/>
    </location>
</feature>
<name>A0AAW8NDF4_PSEOX</name>
<evidence type="ECO:0000313" key="3">
    <source>
        <dbReference type="EMBL" id="MDR7165613.1"/>
    </source>
</evidence>
<organism evidence="3 4">
    <name type="scientific">Pseudarthrobacter oxydans</name>
    <name type="common">Arthrobacter oxydans</name>
    <dbReference type="NCBI Taxonomy" id="1671"/>
    <lineage>
        <taxon>Bacteria</taxon>
        <taxon>Bacillati</taxon>
        <taxon>Actinomycetota</taxon>
        <taxon>Actinomycetes</taxon>
        <taxon>Micrococcales</taxon>
        <taxon>Micrococcaceae</taxon>
        <taxon>Pseudarthrobacter</taxon>
    </lineage>
</organism>
<dbReference type="InterPro" id="IPR011009">
    <property type="entry name" value="Kinase-like_dom_sf"/>
</dbReference>
<dbReference type="RefSeq" id="WP_310113869.1">
    <property type="nucleotide sequence ID" value="NZ_JAVDTN010000016.1"/>
</dbReference>
<reference evidence="3" key="1">
    <citation type="submission" date="2023-07" db="EMBL/GenBank/DDBJ databases">
        <title>Sorghum-associated microbial communities from plants grown in Nebraska, USA.</title>
        <authorList>
            <person name="Schachtman D."/>
        </authorList>
    </citation>
    <scope>NUCLEOTIDE SEQUENCE</scope>
    <source>
        <strain evidence="3">BE261</strain>
    </source>
</reference>
<evidence type="ECO:0000256" key="1">
    <source>
        <dbReference type="SAM" id="MobiDB-lite"/>
    </source>
</evidence>
<dbReference type="GO" id="GO:0005524">
    <property type="term" value="F:ATP binding"/>
    <property type="evidence" value="ECO:0007669"/>
    <property type="project" value="InterPro"/>
</dbReference>
<keyword evidence="3" id="KW-0723">Serine/threonine-protein kinase</keyword>
<dbReference type="Proteomes" id="UP001262032">
    <property type="component" value="Unassembled WGS sequence"/>
</dbReference>
<evidence type="ECO:0000259" key="2">
    <source>
        <dbReference type="PROSITE" id="PS50011"/>
    </source>
</evidence>
<dbReference type="GO" id="GO:0004674">
    <property type="term" value="F:protein serine/threonine kinase activity"/>
    <property type="evidence" value="ECO:0007669"/>
    <property type="project" value="UniProtKB-KW"/>
</dbReference>
<feature type="compositionally biased region" description="Low complexity" evidence="1">
    <location>
        <begin position="526"/>
        <end position="535"/>
    </location>
</feature>
<keyword evidence="3" id="KW-0418">Kinase</keyword>
<evidence type="ECO:0000313" key="4">
    <source>
        <dbReference type="Proteomes" id="UP001262032"/>
    </source>
</evidence>
<dbReference type="Gene3D" id="1.10.510.10">
    <property type="entry name" value="Transferase(Phosphotransferase) domain 1"/>
    <property type="match status" value="1"/>
</dbReference>
<dbReference type="InterPro" id="IPR008266">
    <property type="entry name" value="Tyr_kinase_AS"/>
</dbReference>
<dbReference type="PROSITE" id="PS50011">
    <property type="entry name" value="PROTEIN_KINASE_DOM"/>
    <property type="match status" value="1"/>
</dbReference>
<dbReference type="AlphaFoldDB" id="A0AAW8NDF4"/>
<dbReference type="CDD" id="cd14014">
    <property type="entry name" value="STKc_PknB_like"/>
    <property type="match status" value="1"/>
</dbReference>
<accession>A0AAW8NDF4</accession>
<keyword evidence="3" id="KW-0808">Transferase</keyword>
<feature type="region of interest" description="Disordered" evidence="1">
    <location>
        <begin position="333"/>
        <end position="412"/>
    </location>
</feature>
<dbReference type="InterPro" id="IPR051681">
    <property type="entry name" value="Ser/Thr_Kinases-Pseudokinases"/>
</dbReference>
<dbReference type="InterPro" id="IPR000719">
    <property type="entry name" value="Prot_kinase_dom"/>
</dbReference>
<protein>
    <submittedName>
        <fullName evidence="3">Serine/threonine protein kinase</fullName>
    </submittedName>
</protein>
<feature type="domain" description="Protein kinase" evidence="2">
    <location>
        <begin position="16"/>
        <end position="284"/>
    </location>
</feature>
<dbReference type="SUPFAM" id="SSF56112">
    <property type="entry name" value="Protein kinase-like (PK-like)"/>
    <property type="match status" value="1"/>
</dbReference>
<dbReference type="PANTHER" id="PTHR44329">
    <property type="entry name" value="SERINE/THREONINE-PROTEIN KINASE TNNI3K-RELATED"/>
    <property type="match status" value="1"/>
</dbReference>
<comment type="caution">
    <text evidence="3">The sequence shown here is derived from an EMBL/GenBank/DDBJ whole genome shotgun (WGS) entry which is preliminary data.</text>
</comment>
<dbReference type="EMBL" id="JAVDWN010000016">
    <property type="protein sequence ID" value="MDR7165613.1"/>
    <property type="molecule type" value="Genomic_DNA"/>
</dbReference>
<sequence length="662" mass="67323">MEISQVPEVPPGVPGFAVGRMLGRGGCATVWLARENRTGRDFALKCFHPGTAGPAGGEPLTEDAVRREVRILSVLDHPHLVKAHDAVRFPGQPEGGTALVMDYAPGGSLAGLMASRGKLSVGETVTVLTPIAQALGYLHSKGFTHADVSPGNVLFTGQGKPLLSDVGIARMLGDPGHAAASGTPGFVDPSPVDAVRGLQPERDVYSTAALGWFCLTGQAPPRTSGRPPLPLLVPDVPRELAAALEAGLNEDRRARPTAAALATAVYRSASPRPLDLAASVHPTVIPELLTRRQDPAPSRPRAAAEKYKAAGRWIATARWSGLSLSGHSFAGPRMPFPQPVNERRPSGGKHAGRADVGSAQAGRADVGTAEVGTADTGTARSSPTGGGPVRSSPADAGVAHPGPAHLSRGRRRSPLQRRVPLLRGFLPAAAVVAAAVAWWLAGAAELPVRPGPAPESVTAREFNVGQESGGRAPDTPAGGTAESESAATGPAASPAAQAISGAPTEIGGSEQGARINGGGDNSGGPAAAARQQARASDPIQAVQGLAALRDLAFSTGELGLFDEVNAGGSPAAAADARTAERLRSSGHVLAGFSSTLAELHLEDGATAARALVRVRSSSSAYEEKDAGGSVVGTGPATTSRQLRLVLVTVGGAWRISEILPGD</sequence>